<feature type="region of interest" description="Disordered" evidence="1">
    <location>
        <begin position="1"/>
        <end position="118"/>
    </location>
</feature>
<dbReference type="Proteomes" id="UP001163293">
    <property type="component" value="Chromosome"/>
</dbReference>
<keyword evidence="4" id="KW-1185">Reference proteome</keyword>
<feature type="transmembrane region" description="Helical" evidence="2">
    <location>
        <begin position="121"/>
        <end position="140"/>
    </location>
</feature>
<name>A0AAX3EFG5_PAEUR</name>
<keyword evidence="2" id="KW-0472">Membrane</keyword>
<dbReference type="RefSeq" id="WP_069695797.1">
    <property type="nucleotide sequence ID" value="NZ_CP043010.1"/>
</dbReference>
<feature type="compositionally biased region" description="Low complexity" evidence="1">
    <location>
        <begin position="48"/>
        <end position="82"/>
    </location>
</feature>
<feature type="compositionally biased region" description="Gly residues" evidence="1">
    <location>
        <begin position="12"/>
        <end position="24"/>
    </location>
</feature>
<feature type="compositionally biased region" description="Low complexity" evidence="1">
    <location>
        <begin position="231"/>
        <end position="240"/>
    </location>
</feature>
<proteinExistence type="predicted"/>
<feature type="compositionally biased region" description="Basic and acidic residues" evidence="1">
    <location>
        <begin position="98"/>
        <end position="109"/>
    </location>
</feature>
<gene>
    <name evidence="3" type="ORF">NL394_16325</name>
</gene>
<dbReference type="AlphaFoldDB" id="A0AAX3EFG5"/>
<keyword evidence="2" id="KW-1133">Transmembrane helix</keyword>
<evidence type="ECO:0000313" key="3">
    <source>
        <dbReference type="EMBL" id="UYV96601.1"/>
    </source>
</evidence>
<protein>
    <submittedName>
        <fullName evidence="3">Tat pathway signal protein</fullName>
    </submittedName>
</protein>
<accession>A0AAX3EFG5</accession>
<evidence type="ECO:0000256" key="2">
    <source>
        <dbReference type="SAM" id="Phobius"/>
    </source>
</evidence>
<evidence type="ECO:0000313" key="4">
    <source>
        <dbReference type="Proteomes" id="UP001163293"/>
    </source>
</evidence>
<evidence type="ECO:0000256" key="1">
    <source>
        <dbReference type="SAM" id="MobiDB-lite"/>
    </source>
</evidence>
<feature type="region of interest" description="Disordered" evidence="1">
    <location>
        <begin position="193"/>
        <end position="240"/>
    </location>
</feature>
<dbReference type="EMBL" id="CP101185">
    <property type="protein sequence ID" value="UYV96601.1"/>
    <property type="molecule type" value="Genomic_DNA"/>
</dbReference>
<keyword evidence="2" id="KW-0812">Transmembrane</keyword>
<reference evidence="3" key="1">
    <citation type="submission" date="2022-07" db="EMBL/GenBank/DDBJ databases">
        <authorList>
            <person name="Wu T."/>
        </authorList>
    </citation>
    <scope>NUCLEOTIDE SEQUENCE</scope>
    <source>
        <strain evidence="3">SD-1</strain>
    </source>
</reference>
<sequence>MDPQDSPDGTGPNAGDGRGNGDPGTGRNQPKPPPWQVPKPELHPGLAQPPQDTTGQGQPRQGKSPQGKPGQGKPNQGKPGQGRNQDAPGGFLPVVNPFEKEREREAHREAARKKRSQRRTVVVGLGVTALLAGTITAIVASNEAEADYAQVCFNEETGERVNDDQCNNSSSAGRSSGVYAWYFYSRGASVPAVGQNRSSYPSYTKTAPQGAKTSKGYSTKGGTVSRGGFGSSSKSGSSGG</sequence>
<organism evidence="3 4">
    <name type="scientific">Paenarthrobacter ureafaciens</name>
    <dbReference type="NCBI Taxonomy" id="37931"/>
    <lineage>
        <taxon>Bacteria</taxon>
        <taxon>Bacillati</taxon>
        <taxon>Actinomycetota</taxon>
        <taxon>Actinomycetes</taxon>
        <taxon>Micrococcales</taxon>
        <taxon>Micrococcaceae</taxon>
        <taxon>Paenarthrobacter</taxon>
    </lineage>
</organism>
<feature type="compositionally biased region" description="Polar residues" evidence="1">
    <location>
        <begin position="195"/>
        <end position="222"/>
    </location>
</feature>